<dbReference type="InterPro" id="IPR007159">
    <property type="entry name" value="SpoVT-AbrB_dom"/>
</dbReference>
<dbReference type="SMART" id="SM00966">
    <property type="entry name" value="SpoVT_AbrB"/>
    <property type="match status" value="1"/>
</dbReference>
<reference evidence="3" key="1">
    <citation type="submission" date="2015-12" db="EMBL/GenBank/DDBJ databases">
        <authorList>
            <person name="Tikhonova T.V."/>
            <person name="Pavlov A.R."/>
            <person name="Beletsky A.V."/>
            <person name="Mardanov A.V."/>
            <person name="Sorokin D.Y."/>
            <person name="Ravin N.V."/>
            <person name="Popov V.O."/>
        </authorList>
    </citation>
    <scope>NUCLEOTIDE SEQUENCE</scope>
    <source>
        <strain evidence="3">DSM 14787</strain>
    </source>
</reference>
<evidence type="ECO:0000313" key="4">
    <source>
        <dbReference type="Proteomes" id="UP000010809"/>
    </source>
</evidence>
<feature type="domain" description="SpoVT-AbrB" evidence="2">
    <location>
        <begin position="4"/>
        <end position="50"/>
    </location>
</feature>
<dbReference type="eggNOG" id="COG2002">
    <property type="taxonomic scope" value="Bacteria"/>
</dbReference>
<dbReference type="GO" id="GO:0003677">
    <property type="term" value="F:DNA binding"/>
    <property type="evidence" value="ECO:0007669"/>
    <property type="project" value="UniProtKB-UniRule"/>
</dbReference>
<accession>L0DTY8</accession>
<dbReference type="InterPro" id="IPR037914">
    <property type="entry name" value="SpoVT-AbrB_sf"/>
</dbReference>
<name>L0DTY8_THIND</name>
<dbReference type="STRING" id="1255043.TVNIR_0751"/>
<dbReference type="SUPFAM" id="SSF89447">
    <property type="entry name" value="AbrB/MazE/MraZ-like"/>
    <property type="match status" value="1"/>
</dbReference>
<dbReference type="KEGG" id="tni:TVNIR_0751"/>
<evidence type="ECO:0000313" key="3">
    <source>
        <dbReference type="EMBL" id="AGA32445.1"/>
    </source>
</evidence>
<dbReference type="Gene3D" id="2.10.260.10">
    <property type="match status" value="1"/>
</dbReference>
<dbReference type="NCBIfam" id="TIGR01439">
    <property type="entry name" value="lp_hng_hel_AbrB"/>
    <property type="match status" value="1"/>
</dbReference>
<dbReference type="AlphaFoldDB" id="L0DTY8"/>
<evidence type="ECO:0000256" key="1">
    <source>
        <dbReference type="PROSITE-ProRule" id="PRU01076"/>
    </source>
</evidence>
<evidence type="ECO:0000259" key="2">
    <source>
        <dbReference type="PROSITE" id="PS51740"/>
    </source>
</evidence>
<keyword evidence="1" id="KW-0238">DNA-binding</keyword>
<dbReference type="Proteomes" id="UP000010809">
    <property type="component" value="Chromosome"/>
</dbReference>
<dbReference type="Pfam" id="PF04014">
    <property type="entry name" value="MazE_antitoxin"/>
    <property type="match status" value="1"/>
</dbReference>
<organism evidence="3 4">
    <name type="scientific">Thioalkalivibrio nitratireducens (strain DSM 14787 / UNIQEM 213 / ALEN2)</name>
    <dbReference type="NCBI Taxonomy" id="1255043"/>
    <lineage>
        <taxon>Bacteria</taxon>
        <taxon>Pseudomonadati</taxon>
        <taxon>Pseudomonadota</taxon>
        <taxon>Gammaproteobacteria</taxon>
        <taxon>Chromatiales</taxon>
        <taxon>Ectothiorhodospiraceae</taxon>
        <taxon>Thioalkalivibrio</taxon>
    </lineage>
</organism>
<dbReference type="EMBL" id="CP003989">
    <property type="protein sequence ID" value="AGA32445.1"/>
    <property type="molecule type" value="Genomic_DNA"/>
</dbReference>
<proteinExistence type="predicted"/>
<protein>
    <submittedName>
        <fullName evidence="3">Transcriptional regulator, AbrB family</fullName>
    </submittedName>
</protein>
<dbReference type="PROSITE" id="PS51740">
    <property type="entry name" value="SPOVT_ABRB"/>
    <property type="match status" value="1"/>
</dbReference>
<dbReference type="PATRIC" id="fig|1255043.3.peg.757"/>
<sequence>MIAMTTATLTSKGQITIPKEIREQLLLHAGDKLDFSLTEAGDVLLRPVTRRVDEVFGRLRKPGQPALTPAEMDVAIHQQMKKSAT</sequence>
<gene>
    <name evidence="3" type="ordered locus">TVNIR_0751</name>
</gene>
<keyword evidence="4" id="KW-1185">Reference proteome</keyword>
<dbReference type="HOGENOM" id="CLU_158484_2_1_6"/>